<dbReference type="InterPro" id="IPR002464">
    <property type="entry name" value="DNA/RNA_helicase_DEAH_CS"/>
</dbReference>
<dbReference type="SMART" id="SM00490">
    <property type="entry name" value="HELICc"/>
    <property type="match status" value="1"/>
</dbReference>
<comment type="similarity">
    <text evidence="1">Belongs to the DEAD box helicase family. DEAH subfamily.</text>
</comment>
<protein>
    <recommendedName>
        <fullName evidence="2">RNA helicase</fullName>
        <ecNumber evidence="2">3.6.4.13</ecNumber>
    </recommendedName>
</protein>
<dbReference type="InterPro" id="IPR011709">
    <property type="entry name" value="DEAD-box_helicase_OB_fold"/>
</dbReference>
<dbReference type="FunFam" id="3.40.50.300:FF:000637">
    <property type="entry name" value="ATP-dependent RNA helicase DHX37/DHR1"/>
    <property type="match status" value="1"/>
</dbReference>
<dbReference type="PANTHER" id="PTHR18934:SF99">
    <property type="entry name" value="ATP-DEPENDENT RNA HELICASE DHX37-RELATED"/>
    <property type="match status" value="1"/>
</dbReference>
<dbReference type="Proteomes" id="UP001608902">
    <property type="component" value="Unassembled WGS sequence"/>
</dbReference>
<dbReference type="SMART" id="SM00487">
    <property type="entry name" value="DEXDc"/>
    <property type="match status" value="1"/>
</dbReference>
<dbReference type="Pfam" id="PF00271">
    <property type="entry name" value="Helicase_C"/>
    <property type="match status" value="1"/>
</dbReference>
<organism evidence="11 12">
    <name type="scientific">Gnathostoma spinigerum</name>
    <dbReference type="NCBI Taxonomy" id="75299"/>
    <lineage>
        <taxon>Eukaryota</taxon>
        <taxon>Metazoa</taxon>
        <taxon>Ecdysozoa</taxon>
        <taxon>Nematoda</taxon>
        <taxon>Chromadorea</taxon>
        <taxon>Rhabditida</taxon>
        <taxon>Spirurina</taxon>
        <taxon>Gnathostomatomorpha</taxon>
        <taxon>Gnathostomatoidea</taxon>
        <taxon>Gnathostomatidae</taxon>
        <taxon>Gnathostoma</taxon>
    </lineage>
</organism>
<evidence type="ECO:0000313" key="12">
    <source>
        <dbReference type="Proteomes" id="UP001608902"/>
    </source>
</evidence>
<dbReference type="Gene3D" id="3.40.50.300">
    <property type="entry name" value="P-loop containing nucleotide triphosphate hydrolases"/>
    <property type="match status" value="2"/>
</dbReference>
<dbReference type="EMBL" id="JBGFUD010001658">
    <property type="protein sequence ID" value="MFH4976588.1"/>
    <property type="molecule type" value="Genomic_DNA"/>
</dbReference>
<dbReference type="CDD" id="cd18791">
    <property type="entry name" value="SF2_C_RHA"/>
    <property type="match status" value="1"/>
</dbReference>
<dbReference type="Pfam" id="PF00270">
    <property type="entry name" value="DEAD"/>
    <property type="match status" value="1"/>
</dbReference>
<feature type="compositionally biased region" description="Basic and acidic residues" evidence="8">
    <location>
        <begin position="45"/>
        <end position="59"/>
    </location>
</feature>
<feature type="region of interest" description="Disordered" evidence="8">
    <location>
        <begin position="218"/>
        <end position="240"/>
    </location>
</feature>
<dbReference type="GO" id="GO:0005524">
    <property type="term" value="F:ATP binding"/>
    <property type="evidence" value="ECO:0007669"/>
    <property type="project" value="UniProtKB-KW"/>
</dbReference>
<evidence type="ECO:0000259" key="9">
    <source>
        <dbReference type="PROSITE" id="PS51192"/>
    </source>
</evidence>
<feature type="compositionally biased region" description="Basic residues" evidence="8">
    <location>
        <begin position="511"/>
        <end position="529"/>
    </location>
</feature>
<dbReference type="Pfam" id="PF23362">
    <property type="entry name" value="DHX37_C"/>
    <property type="match status" value="1"/>
</dbReference>
<evidence type="ECO:0000259" key="10">
    <source>
        <dbReference type="PROSITE" id="PS51194"/>
    </source>
</evidence>
<reference evidence="11 12" key="1">
    <citation type="submission" date="2024-08" db="EMBL/GenBank/DDBJ databases">
        <title>Gnathostoma spinigerum genome.</title>
        <authorList>
            <person name="Gonzalez-Bertolin B."/>
            <person name="Monzon S."/>
            <person name="Zaballos A."/>
            <person name="Jimenez P."/>
            <person name="Dekumyoy P."/>
            <person name="Varona S."/>
            <person name="Cuesta I."/>
            <person name="Sumanam S."/>
            <person name="Adisakwattana P."/>
            <person name="Gasser R.B."/>
            <person name="Hernandez-Gonzalez A."/>
            <person name="Young N.D."/>
            <person name="Perteguer M.J."/>
        </authorList>
    </citation>
    <scope>NUCLEOTIDE SEQUENCE [LARGE SCALE GENOMIC DNA]</scope>
    <source>
        <strain evidence="11">AL3</strain>
        <tissue evidence="11">Liver</tissue>
    </source>
</reference>
<feature type="region of interest" description="Disordered" evidence="8">
    <location>
        <begin position="1"/>
        <end position="97"/>
    </location>
</feature>
<evidence type="ECO:0000256" key="5">
    <source>
        <dbReference type="ARBA" id="ARBA00022806"/>
    </source>
</evidence>
<dbReference type="SUPFAM" id="SSF52540">
    <property type="entry name" value="P-loop containing nucleoside triphosphate hydrolases"/>
    <property type="match status" value="1"/>
</dbReference>
<comment type="catalytic activity">
    <reaction evidence="7">
        <text>ATP + H2O = ADP + phosphate + H(+)</text>
        <dbReference type="Rhea" id="RHEA:13065"/>
        <dbReference type="ChEBI" id="CHEBI:15377"/>
        <dbReference type="ChEBI" id="CHEBI:15378"/>
        <dbReference type="ChEBI" id="CHEBI:30616"/>
        <dbReference type="ChEBI" id="CHEBI:43474"/>
        <dbReference type="ChEBI" id="CHEBI:456216"/>
        <dbReference type="EC" id="3.6.4.13"/>
    </reaction>
</comment>
<dbReference type="PROSITE" id="PS51194">
    <property type="entry name" value="HELICASE_CTER"/>
    <property type="match status" value="1"/>
</dbReference>
<keyword evidence="4" id="KW-0378">Hydrolase</keyword>
<dbReference type="Pfam" id="PF21010">
    <property type="entry name" value="HA2_C"/>
    <property type="match status" value="1"/>
</dbReference>
<dbReference type="SMART" id="SM00847">
    <property type="entry name" value="HA2"/>
    <property type="match status" value="1"/>
</dbReference>
<dbReference type="PROSITE" id="PS00690">
    <property type="entry name" value="DEAH_ATP_HELICASE"/>
    <property type="match status" value="1"/>
</dbReference>
<dbReference type="EC" id="3.6.4.13" evidence="2"/>
<evidence type="ECO:0000313" key="11">
    <source>
        <dbReference type="EMBL" id="MFH4976588.1"/>
    </source>
</evidence>
<dbReference type="CDD" id="cd17982">
    <property type="entry name" value="DEXHc_DHX37"/>
    <property type="match status" value="1"/>
</dbReference>
<keyword evidence="12" id="KW-1185">Reference proteome</keyword>
<dbReference type="InterPro" id="IPR001650">
    <property type="entry name" value="Helicase_C-like"/>
</dbReference>
<sequence length="1143" mass="129654">MGKKSHTQSETKIVLDDDSSEPGYKNTADTSNQLVLPGKRKKKLSHEDDKNERSEDRKRREARKRRKNVIEAKLSKSKRKKLEKIRERKQKKESKELLLENLQQYQLSGAIMQKLSSTAQVQAKAKKLTSEVTSAQHKLNSIAGSGIGPASFHKIPERENYYETGSESEGEDEKPATNDLAATSVETPISEQAEGSQIRSDIGFEELCNDKQIKNEHQEISESHNVEANKVKSPEKRQKPAGDLVKNLVSRKNVLLSRSSEIQAQRSKLPIFGEEQVIVEAINENMVIIVSGETGSGKTTQIPQFLYEAGYASEGQIIGITEPRRVAAISMARRVAYEMNLPKAVSYQIRYEGDRSPDTQILFMTDGVLMKELQKDVMLSSYSVIIIDEAHERSMYSDVLIGMLSRIAPVRGKSSHPLKLILMSATLQLSDFTQKILFPSPPRIIKVDSRQYPVSIHFERRTPENYVQAVFRKICKVHERLPPGTILVFVSGQLEVKYLVKKLADRYPMRKRSTKSISNKKAKSRKSSKKLKEVKLENITYEELNDDEVNVDDRGLSENPTDDLFDNEEMSDPAPLSSPAFGCPPLYCLPMFSLLSSEKQRRVFEPVPDGCRMCVIATNVAETSITIPNVRYVIDSGKEKYRLYDVVTGVSKFEIRWVSQASANQRAGRAGRVQAGHVYRMYSSAVFSDFVPFNEPEILNKPVDQLVLQLKSMNIVKVVNFPFPTRPSIDLLIEAESRLLKLGALQISVKNELKEARITPLGMTLSLFPLAPKYAKMLVMANQNNLLAYACCLVAILSVREPLIHISCLRGETCEETRALMLATLKQRRSWCSQGQSRRFADLSVLMTAVATADSVDLSDESCSRVGVRYKALTEIKKLRRQLTNLINSSCKLETALTIDPNMTPPTDLQLKLLRQIIVSCLPENIARRVDRSTVDDEIPKGAYQCQRIEGFVFIDASSMLYKDEPDWIVYQEIVKMKDKMCMQNVAVVEPEWLPFLASGYCEFAAVKDAEPRYDSKQDAVVLMHSCSFGNRHWKLDNTERPLPVNIDTYRQFARFILDGSVISALGEYTKKLLASPLTMTRSWAKLQSRTESLLNDLIEYEVLSRKELLEVWKKQSEYLLESYLMWLPQFLHDEVRLKWPPV</sequence>
<evidence type="ECO:0000256" key="7">
    <source>
        <dbReference type="ARBA" id="ARBA00047984"/>
    </source>
</evidence>
<dbReference type="Gene3D" id="1.20.120.1080">
    <property type="match status" value="1"/>
</dbReference>
<dbReference type="InterPro" id="IPR007502">
    <property type="entry name" value="Helicase-assoc_dom"/>
</dbReference>
<feature type="region of interest" description="Disordered" evidence="8">
    <location>
        <begin position="511"/>
        <end position="530"/>
    </location>
</feature>
<dbReference type="InterPro" id="IPR011545">
    <property type="entry name" value="DEAD/DEAH_box_helicase_dom"/>
</dbReference>
<evidence type="ECO:0000256" key="2">
    <source>
        <dbReference type="ARBA" id="ARBA00012552"/>
    </source>
</evidence>
<keyword evidence="3" id="KW-0547">Nucleotide-binding</keyword>
<proteinExistence type="inferred from homology"/>
<evidence type="ECO:0000256" key="6">
    <source>
        <dbReference type="ARBA" id="ARBA00022840"/>
    </source>
</evidence>
<evidence type="ECO:0000256" key="8">
    <source>
        <dbReference type="SAM" id="MobiDB-lite"/>
    </source>
</evidence>
<dbReference type="GO" id="GO:0016787">
    <property type="term" value="F:hydrolase activity"/>
    <property type="evidence" value="ECO:0007669"/>
    <property type="project" value="UniProtKB-KW"/>
</dbReference>
<evidence type="ECO:0000256" key="4">
    <source>
        <dbReference type="ARBA" id="ARBA00022801"/>
    </source>
</evidence>
<feature type="compositionally biased region" description="Acidic residues" evidence="8">
    <location>
        <begin position="560"/>
        <end position="570"/>
    </location>
</feature>
<feature type="domain" description="Helicase C-terminal" evidence="10">
    <location>
        <begin position="473"/>
        <end position="714"/>
    </location>
</feature>
<feature type="region of interest" description="Disordered" evidence="8">
    <location>
        <begin position="551"/>
        <end position="570"/>
    </location>
</feature>
<dbReference type="AlphaFoldDB" id="A0ABD6EI03"/>
<dbReference type="InterPro" id="IPR014001">
    <property type="entry name" value="Helicase_ATP-bd"/>
</dbReference>
<evidence type="ECO:0000256" key="1">
    <source>
        <dbReference type="ARBA" id="ARBA00008792"/>
    </source>
</evidence>
<gene>
    <name evidence="11" type="ORF">AB6A40_003297</name>
</gene>
<feature type="region of interest" description="Disordered" evidence="8">
    <location>
        <begin position="141"/>
        <end position="177"/>
    </location>
</feature>
<comment type="caution">
    <text evidence="11">The sequence shown here is derived from an EMBL/GenBank/DDBJ whole genome shotgun (WGS) entry which is preliminary data.</text>
</comment>
<dbReference type="InterPro" id="IPR056371">
    <property type="entry name" value="DHX37-like_C"/>
</dbReference>
<dbReference type="PANTHER" id="PTHR18934">
    <property type="entry name" value="ATP-DEPENDENT RNA HELICASE"/>
    <property type="match status" value="1"/>
</dbReference>
<dbReference type="PROSITE" id="PS51192">
    <property type="entry name" value="HELICASE_ATP_BIND_1"/>
    <property type="match status" value="1"/>
</dbReference>
<evidence type="ECO:0000256" key="3">
    <source>
        <dbReference type="ARBA" id="ARBA00022741"/>
    </source>
</evidence>
<keyword evidence="6" id="KW-0067">ATP-binding</keyword>
<dbReference type="GO" id="GO:0003724">
    <property type="term" value="F:RNA helicase activity"/>
    <property type="evidence" value="ECO:0007669"/>
    <property type="project" value="UniProtKB-EC"/>
</dbReference>
<keyword evidence="5" id="KW-0347">Helicase</keyword>
<feature type="compositionally biased region" description="Basic residues" evidence="8">
    <location>
        <begin position="75"/>
        <end position="92"/>
    </location>
</feature>
<feature type="domain" description="Helicase ATP-binding" evidence="9">
    <location>
        <begin position="279"/>
        <end position="445"/>
    </location>
</feature>
<dbReference type="Pfam" id="PF07717">
    <property type="entry name" value="OB_NTP_bind"/>
    <property type="match status" value="1"/>
</dbReference>
<dbReference type="InterPro" id="IPR027417">
    <property type="entry name" value="P-loop_NTPase"/>
</dbReference>
<accession>A0ABD6EI03</accession>
<name>A0ABD6EI03_9BILA</name>